<dbReference type="OrthoDB" id="2139606at2759"/>
<sequence length="360" mass="40194">MPRNYPETQHLKVTTATSRDSDASYEGDDRIYTARRTKSSHDLRSVQRTPSTHRTANLRVLLGQGLGLRKPKSAQITTTPGHLGAGETETEADEPPKHLPTTRIRPASEPLMPPSTFITLLFEASRLLSVVPALVGTFVNVGCLLSPPGHTPAVYDKYRNMALCTEVRGRRTLPDRGDYFIAVLWAVLTAHQCLKLTTGLLHRWKAYYQPLSTLIRLLALQAICWPATHFTLNIVGNFGANYILDNTSLSTREVTLLRWTTVRPDVCWAIIGTTTCISRSIQIWVTSNLLPLPGFGIIPGVVADRLWPKTKKNVGEKVRMPSGRRWNWGIVARVCMLPAGLLYLLMAWIGAWRREVGSCY</sequence>
<dbReference type="InParanoid" id="A0A0C3EEP3"/>
<reference evidence="4" key="2">
    <citation type="submission" date="2015-01" db="EMBL/GenBank/DDBJ databases">
        <title>Evolutionary Origins and Diversification of the Mycorrhizal Mutualists.</title>
        <authorList>
            <consortium name="DOE Joint Genome Institute"/>
            <consortium name="Mycorrhizal Genomics Consortium"/>
            <person name="Kohler A."/>
            <person name="Kuo A."/>
            <person name="Nagy L.G."/>
            <person name="Floudas D."/>
            <person name="Copeland A."/>
            <person name="Barry K.W."/>
            <person name="Cichocki N."/>
            <person name="Veneault-Fourrey C."/>
            <person name="LaButti K."/>
            <person name="Lindquist E.A."/>
            <person name="Lipzen A."/>
            <person name="Lundell T."/>
            <person name="Morin E."/>
            <person name="Murat C."/>
            <person name="Riley R."/>
            <person name="Ohm R."/>
            <person name="Sun H."/>
            <person name="Tunlid A."/>
            <person name="Henrissat B."/>
            <person name="Grigoriev I.V."/>
            <person name="Hibbett D.S."/>
            <person name="Martin F."/>
        </authorList>
    </citation>
    <scope>NUCLEOTIDE SEQUENCE [LARGE SCALE GENOMIC DNA]</scope>
    <source>
        <strain evidence="4">Foug A</strain>
    </source>
</reference>
<keyword evidence="2" id="KW-0812">Transmembrane</keyword>
<dbReference type="HOGENOM" id="CLU_038950_0_0_1"/>
<dbReference type="GO" id="GO:0006487">
    <property type="term" value="P:protein N-linked glycosylation"/>
    <property type="evidence" value="ECO:0007669"/>
    <property type="project" value="TreeGrafter"/>
</dbReference>
<dbReference type="Proteomes" id="UP000053989">
    <property type="component" value="Unassembled WGS sequence"/>
</dbReference>
<dbReference type="PANTHER" id="PTHR28147:SF1">
    <property type="entry name" value="N-GLYCOSYLATION PROTEIN EOS1"/>
    <property type="match status" value="1"/>
</dbReference>
<feature type="compositionally biased region" description="Polar residues" evidence="1">
    <location>
        <begin position="46"/>
        <end position="55"/>
    </location>
</feature>
<dbReference type="GO" id="GO:0005789">
    <property type="term" value="C:endoplasmic reticulum membrane"/>
    <property type="evidence" value="ECO:0007669"/>
    <property type="project" value="InterPro"/>
</dbReference>
<name>A0A0C3EEP3_9AGAM</name>
<dbReference type="EMBL" id="KN822015">
    <property type="protein sequence ID" value="KIM66774.1"/>
    <property type="molecule type" value="Genomic_DNA"/>
</dbReference>
<evidence type="ECO:0000256" key="1">
    <source>
        <dbReference type="SAM" id="MobiDB-lite"/>
    </source>
</evidence>
<dbReference type="AlphaFoldDB" id="A0A0C3EEP3"/>
<reference evidence="3 4" key="1">
    <citation type="submission" date="2014-04" db="EMBL/GenBank/DDBJ databases">
        <authorList>
            <consortium name="DOE Joint Genome Institute"/>
            <person name="Kuo A."/>
            <person name="Kohler A."/>
            <person name="Nagy L.G."/>
            <person name="Floudas D."/>
            <person name="Copeland A."/>
            <person name="Barry K.W."/>
            <person name="Cichocki N."/>
            <person name="Veneault-Fourrey C."/>
            <person name="LaButti K."/>
            <person name="Lindquist E.A."/>
            <person name="Lipzen A."/>
            <person name="Lundell T."/>
            <person name="Morin E."/>
            <person name="Murat C."/>
            <person name="Sun H."/>
            <person name="Tunlid A."/>
            <person name="Henrissat B."/>
            <person name="Grigoriev I.V."/>
            <person name="Hibbett D.S."/>
            <person name="Martin F."/>
            <person name="Nordberg H.P."/>
            <person name="Cantor M.N."/>
            <person name="Hua S.X."/>
        </authorList>
    </citation>
    <scope>NUCLEOTIDE SEQUENCE [LARGE SCALE GENOMIC DNA]</scope>
    <source>
        <strain evidence="3 4">Foug A</strain>
    </source>
</reference>
<organism evidence="3 4">
    <name type="scientific">Scleroderma citrinum Foug A</name>
    <dbReference type="NCBI Taxonomy" id="1036808"/>
    <lineage>
        <taxon>Eukaryota</taxon>
        <taxon>Fungi</taxon>
        <taxon>Dikarya</taxon>
        <taxon>Basidiomycota</taxon>
        <taxon>Agaricomycotina</taxon>
        <taxon>Agaricomycetes</taxon>
        <taxon>Agaricomycetidae</taxon>
        <taxon>Boletales</taxon>
        <taxon>Sclerodermatineae</taxon>
        <taxon>Sclerodermataceae</taxon>
        <taxon>Scleroderma</taxon>
    </lineage>
</organism>
<dbReference type="InterPro" id="IPR021100">
    <property type="entry name" value="N-glycosylation_EOS1"/>
</dbReference>
<feature type="compositionally biased region" description="Basic and acidic residues" evidence="1">
    <location>
        <begin position="19"/>
        <end position="32"/>
    </location>
</feature>
<dbReference type="PANTHER" id="PTHR28147">
    <property type="entry name" value="N-GLYCOSYLATION PROTEIN EOS1"/>
    <property type="match status" value="1"/>
</dbReference>
<keyword evidence="2" id="KW-0472">Membrane</keyword>
<feature type="region of interest" description="Disordered" evidence="1">
    <location>
        <begin position="1"/>
        <end position="56"/>
    </location>
</feature>
<evidence type="ECO:0000256" key="2">
    <source>
        <dbReference type="SAM" id="Phobius"/>
    </source>
</evidence>
<dbReference type="STRING" id="1036808.A0A0C3EEP3"/>
<feature type="transmembrane region" description="Helical" evidence="2">
    <location>
        <begin position="289"/>
        <end position="307"/>
    </location>
</feature>
<protein>
    <submittedName>
        <fullName evidence="3">Uncharacterized protein</fullName>
    </submittedName>
</protein>
<dbReference type="Pfam" id="PF12326">
    <property type="entry name" value="EOS1"/>
    <property type="match status" value="2"/>
</dbReference>
<keyword evidence="4" id="KW-1185">Reference proteome</keyword>
<evidence type="ECO:0000313" key="4">
    <source>
        <dbReference type="Proteomes" id="UP000053989"/>
    </source>
</evidence>
<gene>
    <name evidence="3" type="ORF">SCLCIDRAFT_252598</name>
</gene>
<accession>A0A0C3EEP3</accession>
<feature type="region of interest" description="Disordered" evidence="1">
    <location>
        <begin position="69"/>
        <end position="108"/>
    </location>
</feature>
<proteinExistence type="predicted"/>
<dbReference type="GO" id="GO:0034599">
    <property type="term" value="P:cellular response to oxidative stress"/>
    <property type="evidence" value="ECO:0007669"/>
    <property type="project" value="InterPro"/>
</dbReference>
<evidence type="ECO:0000313" key="3">
    <source>
        <dbReference type="EMBL" id="KIM66774.1"/>
    </source>
</evidence>
<feature type="transmembrane region" description="Helical" evidence="2">
    <location>
        <begin position="328"/>
        <end position="351"/>
    </location>
</feature>
<keyword evidence="2" id="KW-1133">Transmembrane helix</keyword>